<accession>A0A4U2Z2Y2</accession>
<sequence>MQVKKEVSMQNSLDELYVSVLNKEKLNKDFGDDTGVLSAPFLINVPQSYATANKKVLYIGKETNIWWGKLKHFVDYDDSIDILKQRYTAEFEGGSVTQSKDPLGKPKEYTKEDWKNNAFFSKYKYFRENIVGASVLWTNLLKMDDGGKGYAKNSIHNQKVKEYSKNLLLQEIEILKPDIIIFVTATSTNLKKYDDAIKNAFDNNFQNSKVCEPKRLWIFEYKGIKCYRTVHPLSHQFRKLERDYYKEIAEDINNGFPLFKP</sequence>
<keyword evidence="2" id="KW-1185">Reference proteome</keyword>
<dbReference type="Proteomes" id="UP000309561">
    <property type="component" value="Unassembled WGS sequence"/>
</dbReference>
<dbReference type="EMBL" id="SZPX01000008">
    <property type="protein sequence ID" value="TKI68507.1"/>
    <property type="molecule type" value="Genomic_DNA"/>
</dbReference>
<comment type="caution">
    <text evidence="1">The sequence shown here is derived from an EMBL/GenBank/DDBJ whole genome shotgun (WGS) entry which is preliminary data.</text>
</comment>
<protein>
    <recommendedName>
        <fullName evidence="3">Uracil-DNA glycosylase-like domain-containing protein</fullName>
    </recommendedName>
</protein>
<evidence type="ECO:0008006" key="3">
    <source>
        <dbReference type="Google" id="ProtNLM"/>
    </source>
</evidence>
<organism evidence="1 2">
    <name type="scientific">Sulfurimonas crateris</name>
    <dbReference type="NCBI Taxonomy" id="2574727"/>
    <lineage>
        <taxon>Bacteria</taxon>
        <taxon>Pseudomonadati</taxon>
        <taxon>Campylobacterota</taxon>
        <taxon>Epsilonproteobacteria</taxon>
        <taxon>Campylobacterales</taxon>
        <taxon>Sulfurimonadaceae</taxon>
        <taxon>Sulfurimonas</taxon>
    </lineage>
</organism>
<gene>
    <name evidence="1" type="ORF">FCU45_10875</name>
</gene>
<dbReference type="RefSeq" id="WP_137015193.1">
    <property type="nucleotide sequence ID" value="NZ_SZPX01000008.1"/>
</dbReference>
<dbReference type="OrthoDB" id="307997at2"/>
<dbReference type="AlphaFoldDB" id="A0A4U2Z2Y2"/>
<name>A0A4U2Z2Y2_9BACT</name>
<evidence type="ECO:0000313" key="1">
    <source>
        <dbReference type="EMBL" id="TKI68507.1"/>
    </source>
</evidence>
<evidence type="ECO:0000313" key="2">
    <source>
        <dbReference type="Proteomes" id="UP000309561"/>
    </source>
</evidence>
<proteinExistence type="predicted"/>
<reference evidence="1 2" key="1">
    <citation type="submission" date="2019-04" db="EMBL/GenBank/DDBJ databases">
        <title>Sulfurimonas crateris sp. nov. a facultative anaerobic sulfur-oxidizing chemolithautotrophic bacterium isolated from a terrestrial mud vulcano.</title>
        <authorList>
            <person name="Ratnikova N.M."/>
            <person name="Slobodkin A.I."/>
            <person name="Merkel A.Y."/>
            <person name="Novikov A."/>
            <person name="Bonch-Osmolovskaya E.A."/>
            <person name="Slobodkina G.B."/>
        </authorList>
    </citation>
    <scope>NUCLEOTIDE SEQUENCE [LARGE SCALE GENOMIC DNA]</scope>
    <source>
        <strain evidence="1 2">SN118</strain>
    </source>
</reference>